<evidence type="ECO:0000256" key="6">
    <source>
        <dbReference type="SAM" id="Phobius"/>
    </source>
</evidence>
<evidence type="ECO:0008006" key="9">
    <source>
        <dbReference type="Google" id="ProtNLM"/>
    </source>
</evidence>
<sequence length="198" mass="22154">MHDFPYNFRQLILGKSFLNIADSFYAIAVSVGLVAVYHITAGSLSTFTLVALLPAMFGFLFGHAIDRIEHKKNWLVACQSIYVVLVVLIAACLYMRVPVAVLCMVNFLFYCVSTVIGALDTSIVPQALDDDEDLIEKSVDIQYFTGNILNIASNFCSIITSWRGYVFRCAQCEHSVLCGGDFFLLEDENFSYANRQKI</sequence>
<dbReference type="EMBL" id="AEON01000002">
    <property type="protein sequence ID" value="EFT82627.1"/>
    <property type="molecule type" value="Genomic_DNA"/>
</dbReference>
<evidence type="ECO:0000256" key="3">
    <source>
        <dbReference type="ARBA" id="ARBA00022692"/>
    </source>
</evidence>
<dbReference type="PANTHER" id="PTHR23513">
    <property type="entry name" value="INTEGRAL MEMBRANE EFFLUX PROTEIN-RELATED"/>
    <property type="match status" value="1"/>
</dbReference>
<gene>
    <name evidence="7" type="ORF">HMPREF0620_1312</name>
</gene>
<dbReference type="Proteomes" id="UP000004946">
    <property type="component" value="Chromosome"/>
</dbReference>
<evidence type="ECO:0000256" key="1">
    <source>
        <dbReference type="ARBA" id="ARBA00004651"/>
    </source>
</evidence>
<keyword evidence="3 6" id="KW-0812">Transmembrane</keyword>
<evidence type="ECO:0000256" key="4">
    <source>
        <dbReference type="ARBA" id="ARBA00022989"/>
    </source>
</evidence>
<keyword evidence="4 6" id="KW-1133">Transmembrane helix</keyword>
<evidence type="ECO:0000256" key="5">
    <source>
        <dbReference type="ARBA" id="ARBA00023136"/>
    </source>
</evidence>
<accession>E6K2S3</accession>
<proteinExistence type="predicted"/>
<organism evidence="7 8">
    <name type="scientific">Parascardovia denticolens DSM 10105 = JCM 12538</name>
    <dbReference type="NCBI Taxonomy" id="864564"/>
    <lineage>
        <taxon>Bacteria</taxon>
        <taxon>Bacillati</taxon>
        <taxon>Actinomycetota</taxon>
        <taxon>Actinomycetes</taxon>
        <taxon>Bifidobacteriales</taxon>
        <taxon>Bifidobacteriaceae</taxon>
        <taxon>Parascardovia</taxon>
    </lineage>
</organism>
<dbReference type="GO" id="GO:0005886">
    <property type="term" value="C:plasma membrane"/>
    <property type="evidence" value="ECO:0007669"/>
    <property type="project" value="UniProtKB-SubCell"/>
</dbReference>
<feature type="transmembrane region" description="Helical" evidence="6">
    <location>
        <begin position="74"/>
        <end position="93"/>
    </location>
</feature>
<dbReference type="AlphaFoldDB" id="E6K2S3"/>
<feature type="transmembrane region" description="Helical" evidence="6">
    <location>
        <begin position="12"/>
        <end position="37"/>
    </location>
</feature>
<keyword evidence="2" id="KW-1003">Cell membrane</keyword>
<reference evidence="7 8" key="1">
    <citation type="submission" date="2010-12" db="EMBL/GenBank/DDBJ databases">
        <authorList>
            <person name="Muzny D."/>
            <person name="Qin X."/>
            <person name="Buhay C."/>
            <person name="Dugan-Rocha S."/>
            <person name="Ding Y."/>
            <person name="Chen G."/>
            <person name="Hawes A."/>
            <person name="Holder M."/>
            <person name="Jhangiani S."/>
            <person name="Johnson A."/>
            <person name="Khan Z."/>
            <person name="Li Z."/>
            <person name="Liu W."/>
            <person name="Liu X."/>
            <person name="Perez L."/>
            <person name="Shen H."/>
            <person name="Wang Q."/>
            <person name="Watt J."/>
            <person name="Xi L."/>
            <person name="Xin Y."/>
            <person name="Zhou J."/>
            <person name="Deng J."/>
            <person name="Jiang H."/>
            <person name="Liu Y."/>
            <person name="Qu J."/>
            <person name="Song X.-Z."/>
            <person name="Zhang L."/>
            <person name="Villasana D."/>
            <person name="Johnson A."/>
            <person name="Liu J."/>
            <person name="Liyanage D."/>
            <person name="Lorensuhewa L."/>
            <person name="Robinson T."/>
            <person name="Song A."/>
            <person name="Song B.-B."/>
            <person name="Dinh H."/>
            <person name="Thornton R."/>
            <person name="Coyle M."/>
            <person name="Francisco L."/>
            <person name="Jackson L."/>
            <person name="Javaid M."/>
            <person name="Korchina V."/>
            <person name="Kovar C."/>
            <person name="Mata R."/>
            <person name="Mathew T."/>
            <person name="Ngo R."/>
            <person name="Nguyen L."/>
            <person name="Nguyen N."/>
            <person name="Okwuonu G."/>
            <person name="Ongeri F."/>
            <person name="Pham C."/>
            <person name="Simmons D."/>
            <person name="Wilczek-Boney K."/>
            <person name="Hale W."/>
            <person name="Jakkamsetti A."/>
            <person name="Pham P."/>
            <person name="Ruth R."/>
            <person name="San Lucas F."/>
            <person name="Warren J."/>
            <person name="Zhang J."/>
            <person name="Zhao Z."/>
            <person name="Zhou C."/>
            <person name="Zhu D."/>
            <person name="Lee S."/>
            <person name="Bess C."/>
            <person name="Blankenburg K."/>
            <person name="Forbes L."/>
            <person name="Fu Q."/>
            <person name="Gubbala S."/>
            <person name="Hirani K."/>
            <person name="Jayaseelan J.C."/>
            <person name="Lara F."/>
            <person name="Munidasa M."/>
            <person name="Palculict T."/>
            <person name="Patil S."/>
            <person name="Pu L.-L."/>
            <person name="Saada N."/>
            <person name="Tang L."/>
            <person name="Weissenberger G."/>
            <person name="Zhu Y."/>
            <person name="Hemphill L."/>
            <person name="Shang Y."/>
            <person name="Youmans B."/>
            <person name="Ayvaz T."/>
            <person name="Ross M."/>
            <person name="Santibanez J."/>
            <person name="Aqrawi P."/>
            <person name="Gross S."/>
            <person name="Joshi V."/>
            <person name="Fowler G."/>
            <person name="Nazareth L."/>
            <person name="Reid J."/>
            <person name="Worley K."/>
            <person name="Petrosino J."/>
            <person name="Highlander S."/>
            <person name="Gibbs R."/>
        </authorList>
    </citation>
    <scope>NUCLEOTIDE SEQUENCE [LARGE SCALE GENOMIC DNA]</scope>
    <source>
        <strain evidence="7 8">DSM 10105</strain>
    </source>
</reference>
<keyword evidence="5 6" id="KW-0472">Membrane</keyword>
<feature type="transmembrane region" description="Helical" evidence="6">
    <location>
        <begin position="99"/>
        <end position="119"/>
    </location>
</feature>
<evidence type="ECO:0000313" key="8">
    <source>
        <dbReference type="Proteomes" id="UP000004946"/>
    </source>
</evidence>
<name>E6K2S3_PARDN</name>
<protein>
    <recommendedName>
        <fullName evidence="9">Major facilitator superfamily (MFS) profile domain-containing protein</fullName>
    </recommendedName>
</protein>
<evidence type="ECO:0000313" key="7">
    <source>
        <dbReference type="EMBL" id="EFT82627.1"/>
    </source>
</evidence>
<dbReference type="PANTHER" id="PTHR23513:SF6">
    <property type="entry name" value="MAJOR FACILITATOR SUPERFAMILY ASSOCIATED DOMAIN-CONTAINING PROTEIN"/>
    <property type="match status" value="1"/>
</dbReference>
<dbReference type="InterPro" id="IPR036259">
    <property type="entry name" value="MFS_trans_sf"/>
</dbReference>
<dbReference type="HOGENOM" id="CLU_119043_0_0_11"/>
<comment type="subcellular location">
    <subcellularLocation>
        <location evidence="1">Cell membrane</location>
        <topology evidence="1">Multi-pass membrane protein</topology>
    </subcellularLocation>
</comment>
<feature type="transmembrane region" description="Helical" evidence="6">
    <location>
        <begin position="43"/>
        <end position="62"/>
    </location>
</feature>
<keyword evidence="8" id="KW-1185">Reference proteome</keyword>
<dbReference type="SUPFAM" id="SSF103473">
    <property type="entry name" value="MFS general substrate transporter"/>
    <property type="match status" value="1"/>
</dbReference>
<comment type="caution">
    <text evidence="7">The sequence shown here is derived from an EMBL/GenBank/DDBJ whole genome shotgun (WGS) entry which is preliminary data.</text>
</comment>
<evidence type="ECO:0000256" key="2">
    <source>
        <dbReference type="ARBA" id="ARBA00022475"/>
    </source>
</evidence>